<evidence type="ECO:0000259" key="8">
    <source>
        <dbReference type="PROSITE" id="PS50888"/>
    </source>
</evidence>
<dbReference type="AlphaFoldDB" id="A0AAQ3KIH8"/>
<evidence type="ECO:0000256" key="1">
    <source>
        <dbReference type="ARBA" id="ARBA00005510"/>
    </source>
</evidence>
<dbReference type="GO" id="GO:0046983">
    <property type="term" value="F:protein dimerization activity"/>
    <property type="evidence" value="ECO:0007669"/>
    <property type="project" value="InterPro"/>
</dbReference>
<gene>
    <name evidence="9" type="ORF">Cni_G18047</name>
</gene>
<dbReference type="Proteomes" id="UP001327560">
    <property type="component" value="Chromosome 5"/>
</dbReference>
<dbReference type="GO" id="GO:0003700">
    <property type="term" value="F:DNA-binding transcription factor activity"/>
    <property type="evidence" value="ECO:0007669"/>
    <property type="project" value="InterPro"/>
</dbReference>
<accession>A0AAQ3KIH8</accession>
<keyword evidence="5" id="KW-0539">Nucleus</keyword>
<dbReference type="SUPFAM" id="SSF47459">
    <property type="entry name" value="HLH, helix-loop-helix DNA-binding domain"/>
    <property type="match status" value="1"/>
</dbReference>
<dbReference type="PANTHER" id="PTHR46133">
    <property type="entry name" value="BHLH TRANSCRIPTION FACTOR"/>
    <property type="match status" value="1"/>
</dbReference>
<dbReference type="GO" id="GO:0003677">
    <property type="term" value="F:DNA binding"/>
    <property type="evidence" value="ECO:0007669"/>
    <property type="project" value="UniProtKB-KW"/>
</dbReference>
<dbReference type="Pfam" id="PF23177">
    <property type="entry name" value="bHLH_IRO3"/>
    <property type="match status" value="1"/>
</dbReference>
<dbReference type="SMART" id="SM00353">
    <property type="entry name" value="HLH"/>
    <property type="match status" value="1"/>
</dbReference>
<dbReference type="GO" id="GO:0006879">
    <property type="term" value="P:intracellular iron ion homeostasis"/>
    <property type="evidence" value="ECO:0007669"/>
    <property type="project" value="InterPro"/>
</dbReference>
<dbReference type="PANTHER" id="PTHR46133:SF8">
    <property type="entry name" value="TRANSCRIPTION FACTOR ILR3-LIKE"/>
    <property type="match status" value="1"/>
</dbReference>
<evidence type="ECO:0000256" key="6">
    <source>
        <dbReference type="SAM" id="Coils"/>
    </source>
</evidence>
<evidence type="ECO:0000256" key="2">
    <source>
        <dbReference type="ARBA" id="ARBA00023015"/>
    </source>
</evidence>
<dbReference type="CDD" id="cd11446">
    <property type="entry name" value="bHLH_AtILR3_like"/>
    <property type="match status" value="1"/>
</dbReference>
<comment type="similarity">
    <text evidence="1">Belongs to the bHLH protein family.</text>
</comment>
<feature type="region of interest" description="Disordered" evidence="7">
    <location>
        <begin position="47"/>
        <end position="79"/>
    </location>
</feature>
<feature type="domain" description="BHLH" evidence="8">
    <location>
        <begin position="72"/>
        <end position="123"/>
    </location>
</feature>
<proteinExistence type="inferred from homology"/>
<dbReference type="EMBL" id="CP136894">
    <property type="protein sequence ID" value="WOL09294.1"/>
    <property type="molecule type" value="Genomic_DNA"/>
</dbReference>
<organism evidence="9 10">
    <name type="scientific">Canna indica</name>
    <name type="common">Indian-shot</name>
    <dbReference type="NCBI Taxonomy" id="4628"/>
    <lineage>
        <taxon>Eukaryota</taxon>
        <taxon>Viridiplantae</taxon>
        <taxon>Streptophyta</taxon>
        <taxon>Embryophyta</taxon>
        <taxon>Tracheophyta</taxon>
        <taxon>Spermatophyta</taxon>
        <taxon>Magnoliopsida</taxon>
        <taxon>Liliopsida</taxon>
        <taxon>Zingiberales</taxon>
        <taxon>Cannaceae</taxon>
        <taxon>Canna</taxon>
    </lineage>
</organism>
<evidence type="ECO:0000256" key="5">
    <source>
        <dbReference type="ARBA" id="ARBA00023242"/>
    </source>
</evidence>
<keyword evidence="6" id="KW-0175">Coiled coil</keyword>
<keyword evidence="2" id="KW-0805">Transcription regulation</keyword>
<dbReference type="InterPro" id="IPR036638">
    <property type="entry name" value="HLH_DNA-bd_sf"/>
</dbReference>
<sequence length="227" mass="25279">MGSNPNSNGSRWLIDYGGGGDGFHASDFIWGARIVDDPSASSAMLGFDVSRKEDNGKNNGSAKKRNRVESCAAPGSKARREKIRRDKLNDRFTELCSIMDPGKPPLTDKFAILTDATRLLNKLRCEAKKLKESNEALQNSIRSLKAEKLDLRDEKMRLKSEKERLEQMLKGTSTTPQFITQPAAPTVHASYSKTIPEPNYPPMGMWQWIHPAALDTSQDHVLRPPVA</sequence>
<keyword evidence="4" id="KW-0804">Transcription</keyword>
<dbReference type="InterPro" id="IPR011598">
    <property type="entry name" value="bHLH_dom"/>
</dbReference>
<name>A0AAQ3KIH8_9LILI</name>
<dbReference type="PROSITE" id="PS50888">
    <property type="entry name" value="BHLH"/>
    <property type="match status" value="1"/>
</dbReference>
<dbReference type="InterPro" id="IPR057075">
    <property type="entry name" value="bHLH_IRO3"/>
</dbReference>
<dbReference type="InterPro" id="IPR044818">
    <property type="entry name" value="ILR3-like"/>
</dbReference>
<evidence type="ECO:0000256" key="4">
    <source>
        <dbReference type="ARBA" id="ARBA00023163"/>
    </source>
</evidence>
<reference evidence="9 10" key="1">
    <citation type="submission" date="2023-10" db="EMBL/GenBank/DDBJ databases">
        <title>Chromosome-scale genome assembly provides insights into flower coloration mechanisms of Canna indica.</title>
        <authorList>
            <person name="Li C."/>
        </authorList>
    </citation>
    <scope>NUCLEOTIDE SEQUENCE [LARGE SCALE GENOMIC DNA]</scope>
    <source>
        <tissue evidence="9">Flower</tissue>
    </source>
</reference>
<evidence type="ECO:0000256" key="3">
    <source>
        <dbReference type="ARBA" id="ARBA00023125"/>
    </source>
</evidence>
<keyword evidence="3" id="KW-0238">DNA-binding</keyword>
<dbReference type="Gene3D" id="4.10.280.10">
    <property type="entry name" value="Helix-loop-helix DNA-binding domain"/>
    <property type="match status" value="1"/>
</dbReference>
<protein>
    <submittedName>
        <fullName evidence="9">Transcription factor bHLH115-like</fullName>
    </submittedName>
</protein>
<evidence type="ECO:0000313" key="9">
    <source>
        <dbReference type="EMBL" id="WOL09294.1"/>
    </source>
</evidence>
<feature type="coiled-coil region" evidence="6">
    <location>
        <begin position="113"/>
        <end position="175"/>
    </location>
</feature>
<keyword evidence="10" id="KW-1185">Reference proteome</keyword>
<evidence type="ECO:0000313" key="10">
    <source>
        <dbReference type="Proteomes" id="UP001327560"/>
    </source>
</evidence>
<evidence type="ECO:0000256" key="7">
    <source>
        <dbReference type="SAM" id="MobiDB-lite"/>
    </source>
</evidence>